<dbReference type="InterPro" id="IPR000276">
    <property type="entry name" value="GPCR_Rhodpsn"/>
</dbReference>
<evidence type="ECO:0000256" key="7">
    <source>
        <dbReference type="ARBA" id="ARBA00023136"/>
    </source>
</evidence>
<protein>
    <recommendedName>
        <fullName evidence="12">G-protein coupled receptors family 1 profile domain-containing protein</fullName>
    </recommendedName>
</protein>
<dbReference type="InterPro" id="IPR017452">
    <property type="entry name" value="GPCR_Rhodpsn_7TM"/>
</dbReference>
<evidence type="ECO:0000256" key="4">
    <source>
        <dbReference type="ARBA" id="ARBA00022692"/>
    </source>
</evidence>
<keyword evidence="6 10" id="KW-0297">G-protein coupled receptor</keyword>
<dbReference type="PROSITE" id="PS50262">
    <property type="entry name" value="G_PROTEIN_RECEP_F1_2"/>
    <property type="match status" value="1"/>
</dbReference>
<dbReference type="Pfam" id="PF00001">
    <property type="entry name" value="7tm_1"/>
    <property type="match status" value="1"/>
</dbReference>
<comment type="caution">
    <text evidence="13">The sequence shown here is derived from an EMBL/GenBank/DDBJ whole genome shotgun (WGS) entry which is preliminary data.</text>
</comment>
<dbReference type="AlphaFoldDB" id="A0A9J6D9S6"/>
<reference evidence="13" key="2">
    <citation type="submission" date="2021-09" db="EMBL/GenBank/DDBJ databases">
        <authorList>
            <person name="Jia N."/>
            <person name="Wang J."/>
            <person name="Shi W."/>
            <person name="Du L."/>
            <person name="Sun Y."/>
            <person name="Zhan W."/>
            <person name="Jiang J."/>
            <person name="Wang Q."/>
            <person name="Zhang B."/>
            <person name="Ji P."/>
            <person name="Sakyi L.B."/>
            <person name="Cui X."/>
            <person name="Yuan T."/>
            <person name="Jiang B."/>
            <person name="Yang W."/>
            <person name="Lam T.T.-Y."/>
            <person name="Chang Q."/>
            <person name="Ding S."/>
            <person name="Wang X."/>
            <person name="Zhu J."/>
            <person name="Ruan X."/>
            <person name="Zhao L."/>
            <person name="Wei J."/>
            <person name="Que T."/>
            <person name="Du C."/>
            <person name="Cheng J."/>
            <person name="Dai P."/>
            <person name="Han X."/>
            <person name="Huang E."/>
            <person name="Gao Y."/>
            <person name="Liu J."/>
            <person name="Shao H."/>
            <person name="Ye R."/>
            <person name="Li L."/>
            <person name="Wei W."/>
            <person name="Wang X."/>
            <person name="Wang C."/>
            <person name="Huo Q."/>
            <person name="Li W."/>
            <person name="Guo W."/>
            <person name="Chen H."/>
            <person name="Chen S."/>
            <person name="Zhou L."/>
            <person name="Zhou L."/>
            <person name="Ni X."/>
            <person name="Tian J."/>
            <person name="Zhou Y."/>
            <person name="Sheng Y."/>
            <person name="Liu T."/>
            <person name="Pan Y."/>
            <person name="Xia L."/>
            <person name="Li J."/>
            <person name="Zhao F."/>
            <person name="Cao W."/>
        </authorList>
    </citation>
    <scope>NUCLEOTIDE SEQUENCE</scope>
    <source>
        <strain evidence="13">Rmic-2018</strain>
        <tissue evidence="13">Larvae</tissue>
    </source>
</reference>
<feature type="transmembrane region" description="Helical" evidence="11">
    <location>
        <begin position="103"/>
        <end position="123"/>
    </location>
</feature>
<sequence length="255" mass="28514">MANESQWLTDAPVVEVGGQRQWVLAWWTQLLYALLFGSVVAVALLGNALVVWVVLAHRSMRTTTNCFLVNLSLADALTATFNAVFNLVYMLESHWAFGLPYCVFSNFLANLTLASSAFTITAMSIDRYFAIVRPLCGRPRRRQAVMTLCVVWSGSALLSLPTLLYSRTQSYRYGDHSVRTVCMLVWPDGRLHGSFADYVSGHRCIESARSYQWRCVSLHELDTNPSKQPENDDEGAAMMALHSLFDANGETQTTL</sequence>
<evidence type="ECO:0000256" key="10">
    <source>
        <dbReference type="RuleBase" id="RU000688"/>
    </source>
</evidence>
<dbReference type="PROSITE" id="PS00237">
    <property type="entry name" value="G_PROTEIN_RECEP_F1_1"/>
    <property type="match status" value="1"/>
</dbReference>
<reference evidence="13" key="1">
    <citation type="journal article" date="2020" name="Cell">
        <title>Large-Scale Comparative Analyses of Tick Genomes Elucidate Their Genetic Diversity and Vector Capacities.</title>
        <authorList>
            <consortium name="Tick Genome and Microbiome Consortium (TIGMIC)"/>
            <person name="Jia N."/>
            <person name="Wang J."/>
            <person name="Shi W."/>
            <person name="Du L."/>
            <person name="Sun Y."/>
            <person name="Zhan W."/>
            <person name="Jiang J.F."/>
            <person name="Wang Q."/>
            <person name="Zhang B."/>
            <person name="Ji P."/>
            <person name="Bell-Sakyi L."/>
            <person name="Cui X.M."/>
            <person name="Yuan T.T."/>
            <person name="Jiang B.G."/>
            <person name="Yang W.F."/>
            <person name="Lam T.T."/>
            <person name="Chang Q.C."/>
            <person name="Ding S.J."/>
            <person name="Wang X.J."/>
            <person name="Zhu J.G."/>
            <person name="Ruan X.D."/>
            <person name="Zhao L."/>
            <person name="Wei J.T."/>
            <person name="Ye R.Z."/>
            <person name="Que T.C."/>
            <person name="Du C.H."/>
            <person name="Zhou Y.H."/>
            <person name="Cheng J.X."/>
            <person name="Dai P.F."/>
            <person name="Guo W.B."/>
            <person name="Han X.H."/>
            <person name="Huang E.J."/>
            <person name="Li L.F."/>
            <person name="Wei W."/>
            <person name="Gao Y.C."/>
            <person name="Liu J.Z."/>
            <person name="Shao H.Z."/>
            <person name="Wang X."/>
            <person name="Wang C.C."/>
            <person name="Yang T.C."/>
            <person name="Huo Q.B."/>
            <person name="Li W."/>
            <person name="Chen H.Y."/>
            <person name="Chen S.E."/>
            <person name="Zhou L.G."/>
            <person name="Ni X.B."/>
            <person name="Tian J.H."/>
            <person name="Sheng Y."/>
            <person name="Liu T."/>
            <person name="Pan Y.S."/>
            <person name="Xia L.Y."/>
            <person name="Li J."/>
            <person name="Zhao F."/>
            <person name="Cao W.C."/>
        </authorList>
    </citation>
    <scope>NUCLEOTIDE SEQUENCE</scope>
    <source>
        <strain evidence="13">Rmic-2018</strain>
    </source>
</reference>
<name>A0A9J6D9S6_RHIMP</name>
<evidence type="ECO:0000256" key="2">
    <source>
        <dbReference type="ARBA" id="ARBA00010663"/>
    </source>
</evidence>
<dbReference type="VEuPathDB" id="VectorBase:LOC119176951"/>
<dbReference type="Proteomes" id="UP000821866">
    <property type="component" value="Chromosome 8"/>
</dbReference>
<keyword evidence="5 11" id="KW-1133">Transmembrane helix</keyword>
<dbReference type="InterPro" id="IPR001681">
    <property type="entry name" value="Neurokn_rcpt"/>
</dbReference>
<dbReference type="Gene3D" id="1.20.1070.10">
    <property type="entry name" value="Rhodopsin 7-helix transmembrane proteins"/>
    <property type="match status" value="1"/>
</dbReference>
<feature type="transmembrane region" description="Helical" evidence="11">
    <location>
        <begin position="144"/>
        <end position="165"/>
    </location>
</feature>
<dbReference type="PRINTS" id="PR00237">
    <property type="entry name" value="GPCRRHODOPSN"/>
</dbReference>
<dbReference type="EMBL" id="JABSTU010000010">
    <property type="protein sequence ID" value="KAH8018697.1"/>
    <property type="molecule type" value="Genomic_DNA"/>
</dbReference>
<evidence type="ECO:0000256" key="3">
    <source>
        <dbReference type="ARBA" id="ARBA00022475"/>
    </source>
</evidence>
<dbReference type="SUPFAM" id="SSF81321">
    <property type="entry name" value="Family A G protein-coupled receptor-like"/>
    <property type="match status" value="1"/>
</dbReference>
<evidence type="ECO:0000256" key="6">
    <source>
        <dbReference type="ARBA" id="ARBA00023040"/>
    </source>
</evidence>
<keyword evidence="7 11" id="KW-0472">Membrane</keyword>
<keyword evidence="3" id="KW-1003">Cell membrane</keyword>
<gene>
    <name evidence="13" type="ORF">HPB51_010524</name>
</gene>
<accession>A0A9J6D9S6</accession>
<proteinExistence type="inferred from homology"/>
<organism evidence="13 14">
    <name type="scientific">Rhipicephalus microplus</name>
    <name type="common">Cattle tick</name>
    <name type="synonym">Boophilus microplus</name>
    <dbReference type="NCBI Taxonomy" id="6941"/>
    <lineage>
        <taxon>Eukaryota</taxon>
        <taxon>Metazoa</taxon>
        <taxon>Ecdysozoa</taxon>
        <taxon>Arthropoda</taxon>
        <taxon>Chelicerata</taxon>
        <taxon>Arachnida</taxon>
        <taxon>Acari</taxon>
        <taxon>Parasitiformes</taxon>
        <taxon>Ixodida</taxon>
        <taxon>Ixodoidea</taxon>
        <taxon>Ixodidae</taxon>
        <taxon>Rhipicephalinae</taxon>
        <taxon>Rhipicephalus</taxon>
        <taxon>Boophilus</taxon>
    </lineage>
</organism>
<keyword evidence="8 10" id="KW-0675">Receptor</keyword>
<keyword evidence="14" id="KW-1185">Reference proteome</keyword>
<keyword evidence="9 10" id="KW-0807">Transducer</keyword>
<feature type="domain" description="G-protein coupled receptors family 1 profile" evidence="12">
    <location>
        <begin position="46"/>
        <end position="182"/>
    </location>
</feature>
<feature type="transmembrane region" description="Helical" evidence="11">
    <location>
        <begin position="30"/>
        <end position="55"/>
    </location>
</feature>
<evidence type="ECO:0000259" key="12">
    <source>
        <dbReference type="PROSITE" id="PS50262"/>
    </source>
</evidence>
<dbReference type="PANTHER" id="PTHR46925:SF2">
    <property type="entry name" value="G-PROTEIN COUPLED RECEPTOR TKR-1-RELATED"/>
    <property type="match status" value="1"/>
</dbReference>
<evidence type="ECO:0000256" key="1">
    <source>
        <dbReference type="ARBA" id="ARBA00004651"/>
    </source>
</evidence>
<comment type="similarity">
    <text evidence="2 10">Belongs to the G-protein coupled receptor 1 family.</text>
</comment>
<evidence type="ECO:0000313" key="13">
    <source>
        <dbReference type="EMBL" id="KAH8018697.1"/>
    </source>
</evidence>
<comment type="subcellular location">
    <subcellularLocation>
        <location evidence="1">Cell membrane</location>
        <topology evidence="1">Multi-pass membrane protein</topology>
    </subcellularLocation>
</comment>
<evidence type="ECO:0000256" key="8">
    <source>
        <dbReference type="ARBA" id="ARBA00023170"/>
    </source>
</evidence>
<evidence type="ECO:0000256" key="5">
    <source>
        <dbReference type="ARBA" id="ARBA00022989"/>
    </source>
</evidence>
<dbReference type="GO" id="GO:0005886">
    <property type="term" value="C:plasma membrane"/>
    <property type="evidence" value="ECO:0007669"/>
    <property type="project" value="UniProtKB-SubCell"/>
</dbReference>
<evidence type="ECO:0000256" key="9">
    <source>
        <dbReference type="ARBA" id="ARBA00023224"/>
    </source>
</evidence>
<evidence type="ECO:0000256" key="11">
    <source>
        <dbReference type="SAM" id="Phobius"/>
    </source>
</evidence>
<dbReference type="PANTHER" id="PTHR46925">
    <property type="entry name" value="G-PROTEIN COUPLED RECEPTOR TKR-1-RELATED"/>
    <property type="match status" value="1"/>
</dbReference>
<dbReference type="GO" id="GO:0004995">
    <property type="term" value="F:tachykinin receptor activity"/>
    <property type="evidence" value="ECO:0007669"/>
    <property type="project" value="InterPro"/>
</dbReference>
<evidence type="ECO:0000313" key="14">
    <source>
        <dbReference type="Proteomes" id="UP000821866"/>
    </source>
</evidence>
<keyword evidence="4 10" id="KW-0812">Transmembrane</keyword>
<feature type="transmembrane region" description="Helical" evidence="11">
    <location>
        <begin position="67"/>
        <end position="91"/>
    </location>
</feature>